<organism evidence="2 3">
    <name type="scientific">Lentinula raphanica</name>
    <dbReference type="NCBI Taxonomy" id="153919"/>
    <lineage>
        <taxon>Eukaryota</taxon>
        <taxon>Fungi</taxon>
        <taxon>Dikarya</taxon>
        <taxon>Basidiomycota</taxon>
        <taxon>Agaricomycotina</taxon>
        <taxon>Agaricomycetes</taxon>
        <taxon>Agaricomycetidae</taxon>
        <taxon>Agaricales</taxon>
        <taxon>Marasmiineae</taxon>
        <taxon>Omphalotaceae</taxon>
        <taxon>Lentinula</taxon>
    </lineage>
</organism>
<feature type="non-terminal residue" evidence="2">
    <location>
        <position position="471"/>
    </location>
</feature>
<feature type="region of interest" description="Disordered" evidence="1">
    <location>
        <begin position="283"/>
        <end position="375"/>
    </location>
</feature>
<dbReference type="EMBL" id="MU807814">
    <property type="protein sequence ID" value="KAJ3831096.1"/>
    <property type="molecule type" value="Genomic_DNA"/>
</dbReference>
<feature type="compositionally biased region" description="Acidic residues" evidence="1">
    <location>
        <begin position="342"/>
        <end position="351"/>
    </location>
</feature>
<accession>A0AA38NV28</accession>
<evidence type="ECO:0000313" key="3">
    <source>
        <dbReference type="Proteomes" id="UP001163846"/>
    </source>
</evidence>
<proteinExistence type="predicted"/>
<feature type="region of interest" description="Disordered" evidence="1">
    <location>
        <begin position="148"/>
        <end position="184"/>
    </location>
</feature>
<evidence type="ECO:0000256" key="1">
    <source>
        <dbReference type="SAM" id="MobiDB-lite"/>
    </source>
</evidence>
<keyword evidence="3" id="KW-1185">Reference proteome</keyword>
<comment type="caution">
    <text evidence="2">The sequence shown here is derived from an EMBL/GenBank/DDBJ whole genome shotgun (WGS) entry which is preliminary data.</text>
</comment>
<feature type="compositionally biased region" description="Basic and acidic residues" evidence="1">
    <location>
        <begin position="358"/>
        <end position="369"/>
    </location>
</feature>
<name>A0AA38NV28_9AGAR</name>
<dbReference type="AlphaFoldDB" id="A0AA38NV28"/>
<feature type="compositionally biased region" description="Low complexity" evidence="1">
    <location>
        <begin position="1"/>
        <end position="15"/>
    </location>
</feature>
<dbReference type="Proteomes" id="UP001163846">
    <property type="component" value="Unassembled WGS sequence"/>
</dbReference>
<feature type="compositionally biased region" description="Low complexity" evidence="1">
    <location>
        <begin position="30"/>
        <end position="42"/>
    </location>
</feature>
<evidence type="ECO:0000313" key="2">
    <source>
        <dbReference type="EMBL" id="KAJ3831096.1"/>
    </source>
</evidence>
<feature type="compositionally biased region" description="Polar residues" evidence="1">
    <location>
        <begin position="150"/>
        <end position="174"/>
    </location>
</feature>
<feature type="region of interest" description="Disordered" evidence="1">
    <location>
        <begin position="1"/>
        <end position="116"/>
    </location>
</feature>
<gene>
    <name evidence="2" type="ORF">F5878DRAFT_677946</name>
</gene>
<feature type="compositionally biased region" description="Polar residues" evidence="1">
    <location>
        <begin position="91"/>
        <end position="109"/>
    </location>
</feature>
<feature type="compositionally biased region" description="Polar residues" evidence="1">
    <location>
        <begin position="43"/>
        <end position="58"/>
    </location>
</feature>
<reference evidence="2" key="1">
    <citation type="submission" date="2022-08" db="EMBL/GenBank/DDBJ databases">
        <authorList>
            <consortium name="DOE Joint Genome Institute"/>
            <person name="Min B."/>
            <person name="Riley R."/>
            <person name="Sierra-Patev S."/>
            <person name="Naranjo-Ortiz M."/>
            <person name="Looney B."/>
            <person name="Konkel Z."/>
            <person name="Slot J.C."/>
            <person name="Sakamoto Y."/>
            <person name="Steenwyk J.L."/>
            <person name="Rokas A."/>
            <person name="Carro J."/>
            <person name="Camarero S."/>
            <person name="Ferreira P."/>
            <person name="Molpeceres G."/>
            <person name="Ruiz-Duenas F.J."/>
            <person name="Serrano A."/>
            <person name="Henrissat B."/>
            <person name="Drula E."/>
            <person name="Hughes K.W."/>
            <person name="Mata J.L."/>
            <person name="Ishikawa N.K."/>
            <person name="Vargas-Isla R."/>
            <person name="Ushijima S."/>
            <person name="Smith C.A."/>
            <person name="Ahrendt S."/>
            <person name="Andreopoulos W."/>
            <person name="He G."/>
            <person name="Labutti K."/>
            <person name="Lipzen A."/>
            <person name="Ng V."/>
            <person name="Sandor L."/>
            <person name="Barry K."/>
            <person name="Martinez A.T."/>
            <person name="Xiao Y."/>
            <person name="Gibbons J.G."/>
            <person name="Terashima K."/>
            <person name="Hibbett D.S."/>
            <person name="Grigoriev I.V."/>
        </authorList>
    </citation>
    <scope>NUCLEOTIDE SEQUENCE</scope>
    <source>
        <strain evidence="2">TFB9207</strain>
    </source>
</reference>
<protein>
    <submittedName>
        <fullName evidence="2">Uncharacterized protein</fullName>
    </submittedName>
</protein>
<feature type="compositionally biased region" description="Basic and acidic residues" evidence="1">
    <location>
        <begin position="304"/>
        <end position="313"/>
    </location>
</feature>
<sequence>MSTTRTSPPQTQPQSHEIGELISHLPVHTSPPSTLTSMPPSSANRPSQSHRASPSNAHSEQRARLPENPGSSRSVSASIPRRLTISPEPHQFNTGSEAGSFKSTRTQRPLNRVPPTRATAAETIQGIARFQARRRREEMNDVAPRFRPFQGQTASSSRRAVPSITENNKFSRSPSVVKGKQREEEISVVNPPTSIAPSNDTMMSNTSVSTARYMEFERGLRRRVILQILRNTDLQNSSTTLISDQGVIMNISEGTVVACEQPKIKVAFSPIRDEEFEPYRKQYPAPFSEDDKVRGVGPRSPVIPDREPGDEPPPRQGGGSERSRQPSNNERPPPNNFRVDGGDEGPPEPSDDGGPGNNDRDNRSSRHPSEGSILRMGVPEQFNPRSLAGIGEFYTYEPKTVSEEDCLNEILRVYIDLVNYHLIMKPATGNNNAQKTILQNIPKPEFYYGEEDIMKFDTWVRTLIRWLNVAD</sequence>